<dbReference type="PANTHER" id="PTHR14969">
    <property type="entry name" value="SPHINGOSINE-1-PHOSPHATE PHOSPHOHYDROLASE"/>
    <property type="match status" value="1"/>
</dbReference>
<name>A0A6N6VQT7_9BACT</name>
<dbReference type="EMBL" id="WFLM01000004">
    <property type="protein sequence ID" value="KAB8037780.1"/>
    <property type="molecule type" value="Genomic_DNA"/>
</dbReference>
<dbReference type="Proteomes" id="UP000437748">
    <property type="component" value="Unassembled WGS sequence"/>
</dbReference>
<dbReference type="SMART" id="SM00014">
    <property type="entry name" value="acidPPc"/>
    <property type="match status" value="1"/>
</dbReference>
<dbReference type="SUPFAM" id="SSF48317">
    <property type="entry name" value="Acid phosphatase/Vanadium-dependent haloperoxidase"/>
    <property type="match status" value="1"/>
</dbReference>
<dbReference type="RefSeq" id="WP_153420857.1">
    <property type="nucleotide sequence ID" value="NZ_WFLM01000004.1"/>
</dbReference>
<sequence length="268" mass="29939">MIYTDPIEPPQDNFQSSLSWMSFNPGDLKQDIVTLPLEGAIIGVMNAFYTPKANPVWPFNNEYPDLNHSPTSLPGTKLLPYALGSATLVLGGLTLTNDNFFLGTHMRGWLHAILLTEIATSTAKISFQRKRPFYDNINSDGPSTYDNRFSFFSGHSSHAFSFATYSSALMFEYSNSQILNWSYAALSYSAATWIASSRVKDHAHNVSDVVVGGLVGTLISAAVFYRVENTIQNKRVSSSKKYEMLAIPYAFNDENNRSWYGANFEIKF</sequence>
<dbReference type="CDD" id="cd01610">
    <property type="entry name" value="PAP2_like"/>
    <property type="match status" value="1"/>
</dbReference>
<evidence type="ECO:0000313" key="3">
    <source>
        <dbReference type="Proteomes" id="UP000437748"/>
    </source>
</evidence>
<feature type="domain" description="Phosphatidic acid phosphatase type 2/haloperoxidase" evidence="1">
    <location>
        <begin position="104"/>
        <end position="224"/>
    </location>
</feature>
<dbReference type="InterPro" id="IPR036938">
    <property type="entry name" value="PAP2/HPO_sf"/>
</dbReference>
<dbReference type="Gene3D" id="1.20.144.10">
    <property type="entry name" value="Phosphatidic acid phosphatase type 2/haloperoxidase"/>
    <property type="match status" value="1"/>
</dbReference>
<dbReference type="PANTHER" id="PTHR14969:SF13">
    <property type="entry name" value="AT30094P"/>
    <property type="match status" value="1"/>
</dbReference>
<dbReference type="InterPro" id="IPR000326">
    <property type="entry name" value="PAP2/HPO"/>
</dbReference>
<accession>A0A6N6VQT7</accession>
<gene>
    <name evidence="2" type="ORF">GCL60_11440</name>
</gene>
<proteinExistence type="predicted"/>
<comment type="caution">
    <text evidence="2">The sequence shown here is derived from an EMBL/GenBank/DDBJ whole genome shotgun (WGS) entry which is preliminary data.</text>
</comment>
<dbReference type="Pfam" id="PF01569">
    <property type="entry name" value="PAP2"/>
    <property type="match status" value="1"/>
</dbReference>
<dbReference type="OrthoDB" id="5293997at2"/>
<evidence type="ECO:0000259" key="1">
    <source>
        <dbReference type="SMART" id="SM00014"/>
    </source>
</evidence>
<organism evidence="2 3">
    <name type="scientific">Silvanigrella paludirubra</name>
    <dbReference type="NCBI Taxonomy" id="2499159"/>
    <lineage>
        <taxon>Bacteria</taxon>
        <taxon>Pseudomonadati</taxon>
        <taxon>Bdellovibrionota</taxon>
        <taxon>Oligoflexia</taxon>
        <taxon>Silvanigrellales</taxon>
        <taxon>Silvanigrellaceae</taxon>
        <taxon>Silvanigrella</taxon>
    </lineage>
</organism>
<protein>
    <submittedName>
        <fullName evidence="2">Phosphatase PAP2 family protein</fullName>
    </submittedName>
</protein>
<reference evidence="2 3" key="1">
    <citation type="submission" date="2019-10" db="EMBL/GenBank/DDBJ databases">
        <title>New species of Slilvanegrellaceae.</title>
        <authorList>
            <person name="Pitt A."/>
            <person name="Hahn M.W."/>
        </authorList>
    </citation>
    <scope>NUCLEOTIDE SEQUENCE [LARGE SCALE GENOMIC DNA]</scope>
    <source>
        <strain evidence="2 3">SP-Ram-0.45-NSY-1</strain>
    </source>
</reference>
<dbReference type="AlphaFoldDB" id="A0A6N6VQT7"/>
<keyword evidence="3" id="KW-1185">Reference proteome</keyword>
<evidence type="ECO:0000313" key="2">
    <source>
        <dbReference type="EMBL" id="KAB8037780.1"/>
    </source>
</evidence>